<organism evidence="7 8">
    <name type="scientific">Spirosoma rhododendri</name>
    <dbReference type="NCBI Taxonomy" id="2728024"/>
    <lineage>
        <taxon>Bacteria</taxon>
        <taxon>Pseudomonadati</taxon>
        <taxon>Bacteroidota</taxon>
        <taxon>Cytophagia</taxon>
        <taxon>Cytophagales</taxon>
        <taxon>Cytophagaceae</taxon>
        <taxon>Spirosoma</taxon>
    </lineage>
</organism>
<evidence type="ECO:0000256" key="2">
    <source>
        <dbReference type="ARBA" id="ARBA00022475"/>
    </source>
</evidence>
<dbReference type="Pfam" id="PF03706">
    <property type="entry name" value="LPG_synthase_TM"/>
    <property type="match status" value="1"/>
</dbReference>
<gene>
    <name evidence="7" type="ORF">HH216_16735</name>
</gene>
<keyword evidence="5 6" id="KW-0472">Membrane</keyword>
<accession>A0A7L5DTE6</accession>
<protein>
    <submittedName>
        <fullName evidence="7">Flippase-like domain-containing protein</fullName>
    </submittedName>
</protein>
<reference evidence="7 8" key="1">
    <citation type="submission" date="2020-04" db="EMBL/GenBank/DDBJ databases">
        <title>Genome sequencing of novel species.</title>
        <authorList>
            <person name="Heo J."/>
            <person name="Kim S.-J."/>
            <person name="Kim J.-S."/>
            <person name="Hong S.-B."/>
            <person name="Kwon S.-W."/>
        </authorList>
    </citation>
    <scope>NUCLEOTIDE SEQUENCE [LARGE SCALE GENOMIC DNA]</scope>
    <source>
        <strain evidence="7 8">CJU-R4</strain>
    </source>
</reference>
<evidence type="ECO:0000256" key="1">
    <source>
        <dbReference type="ARBA" id="ARBA00004651"/>
    </source>
</evidence>
<evidence type="ECO:0000313" key="7">
    <source>
        <dbReference type="EMBL" id="QJD79878.1"/>
    </source>
</evidence>
<feature type="transmembrane region" description="Helical" evidence="6">
    <location>
        <begin position="297"/>
        <end position="316"/>
    </location>
</feature>
<comment type="subcellular location">
    <subcellularLocation>
        <location evidence="1">Cell membrane</location>
        <topology evidence="1">Multi-pass membrane protein</topology>
    </subcellularLocation>
</comment>
<feature type="transmembrane region" description="Helical" evidence="6">
    <location>
        <begin position="121"/>
        <end position="147"/>
    </location>
</feature>
<feature type="transmembrane region" description="Helical" evidence="6">
    <location>
        <begin position="274"/>
        <end position="291"/>
    </location>
</feature>
<dbReference type="InterPro" id="IPR022791">
    <property type="entry name" value="L-PG_synthase/AglD"/>
</dbReference>
<dbReference type="PANTHER" id="PTHR40277">
    <property type="entry name" value="BLL5419 PROTEIN"/>
    <property type="match status" value="1"/>
</dbReference>
<keyword evidence="4 6" id="KW-1133">Transmembrane helix</keyword>
<dbReference type="AlphaFoldDB" id="A0A7L5DTE6"/>
<proteinExistence type="predicted"/>
<evidence type="ECO:0000256" key="4">
    <source>
        <dbReference type="ARBA" id="ARBA00022989"/>
    </source>
</evidence>
<dbReference type="EMBL" id="CP051677">
    <property type="protein sequence ID" value="QJD79878.1"/>
    <property type="molecule type" value="Genomic_DNA"/>
</dbReference>
<keyword evidence="8" id="KW-1185">Reference proteome</keyword>
<evidence type="ECO:0000313" key="8">
    <source>
        <dbReference type="Proteomes" id="UP000501128"/>
    </source>
</evidence>
<keyword evidence="3 6" id="KW-0812">Transmembrane</keyword>
<dbReference type="KEGG" id="srho:HH216_16735"/>
<dbReference type="Proteomes" id="UP000501128">
    <property type="component" value="Chromosome"/>
</dbReference>
<feature type="transmembrane region" description="Helical" evidence="6">
    <location>
        <begin position="89"/>
        <end position="109"/>
    </location>
</feature>
<dbReference type="PANTHER" id="PTHR40277:SF1">
    <property type="entry name" value="BLL5419 PROTEIN"/>
    <property type="match status" value="1"/>
</dbReference>
<sequence>MSFNLSKKIQFWLKLATFCLLLAYIGYVLLRQPFDWAQVQTQFRTVRHPERWAALLLLLAPVNWGLEALKWQLLIRRVEPISFADAYRAVLAGMTLSFALPAQVGDVAGRVLSLRSAGRGAAVGASMVAGGMQTYVTLVLGAGALAWHLHQVPDRQTPAGWWLLATAAGLSGLGVVFGLWRQRVLNRLARWRRVRRFAPYWTVAGEYTDAEIGLGLGVATLRYGIFACQFYVALRLVGIQAPADELLAGIGLIYLLKNLVPPINVVSDLGVREAAALWVFAPLGLLAPVVLTATLTLWLVNVLTPVLIGLVWVWRLNLVTE</sequence>
<dbReference type="RefSeq" id="WP_169551839.1">
    <property type="nucleotide sequence ID" value="NZ_CP051677.1"/>
</dbReference>
<keyword evidence="2" id="KW-1003">Cell membrane</keyword>
<feature type="transmembrane region" description="Helical" evidence="6">
    <location>
        <begin position="12"/>
        <end position="30"/>
    </location>
</feature>
<evidence type="ECO:0000256" key="6">
    <source>
        <dbReference type="SAM" id="Phobius"/>
    </source>
</evidence>
<name>A0A7L5DTE6_9BACT</name>
<dbReference type="GO" id="GO:0005886">
    <property type="term" value="C:plasma membrane"/>
    <property type="evidence" value="ECO:0007669"/>
    <property type="project" value="UniProtKB-SubCell"/>
</dbReference>
<evidence type="ECO:0000256" key="5">
    <source>
        <dbReference type="ARBA" id="ARBA00023136"/>
    </source>
</evidence>
<feature type="transmembrane region" description="Helical" evidence="6">
    <location>
        <begin position="159"/>
        <end position="180"/>
    </location>
</feature>
<evidence type="ECO:0000256" key="3">
    <source>
        <dbReference type="ARBA" id="ARBA00022692"/>
    </source>
</evidence>